<dbReference type="AlphaFoldDB" id="A0A9W6G5F0"/>
<dbReference type="Pfam" id="PF20240">
    <property type="entry name" value="DUF6597"/>
    <property type="match status" value="1"/>
</dbReference>
<dbReference type="Pfam" id="PF12833">
    <property type="entry name" value="HTH_18"/>
    <property type="match status" value="1"/>
</dbReference>
<evidence type="ECO:0000313" key="5">
    <source>
        <dbReference type="EMBL" id="GLI40735.1"/>
    </source>
</evidence>
<dbReference type="PROSITE" id="PS01124">
    <property type="entry name" value="HTH_ARAC_FAMILY_2"/>
    <property type="match status" value="1"/>
</dbReference>
<evidence type="ECO:0000256" key="3">
    <source>
        <dbReference type="ARBA" id="ARBA00023163"/>
    </source>
</evidence>
<evidence type="ECO:0000256" key="1">
    <source>
        <dbReference type="ARBA" id="ARBA00023015"/>
    </source>
</evidence>
<evidence type="ECO:0000256" key="2">
    <source>
        <dbReference type="ARBA" id="ARBA00023125"/>
    </source>
</evidence>
<proteinExistence type="predicted"/>
<dbReference type="SMART" id="SM00342">
    <property type="entry name" value="HTH_ARAC"/>
    <property type="match status" value="1"/>
</dbReference>
<keyword evidence="6" id="KW-1185">Reference proteome</keyword>
<dbReference type="EMBL" id="BSDT01000001">
    <property type="protein sequence ID" value="GLI40735.1"/>
    <property type="molecule type" value="Genomic_DNA"/>
</dbReference>
<evidence type="ECO:0000313" key="6">
    <source>
        <dbReference type="Proteomes" id="UP001144313"/>
    </source>
</evidence>
<dbReference type="InterPro" id="IPR050204">
    <property type="entry name" value="AraC_XylS_family_regulators"/>
</dbReference>
<keyword evidence="3" id="KW-0804">Transcription</keyword>
<feature type="domain" description="HTH araC/xylS-type" evidence="4">
    <location>
        <begin position="171"/>
        <end position="270"/>
    </location>
</feature>
<keyword evidence="2" id="KW-0238">DNA-binding</keyword>
<dbReference type="Proteomes" id="UP001144313">
    <property type="component" value="Unassembled WGS sequence"/>
</dbReference>
<dbReference type="InterPro" id="IPR018060">
    <property type="entry name" value="HTH_AraC"/>
</dbReference>
<accession>A0A9W6G5F0</accession>
<dbReference type="Gene3D" id="1.10.10.60">
    <property type="entry name" value="Homeodomain-like"/>
    <property type="match status" value="1"/>
</dbReference>
<dbReference type="GO" id="GO:0003700">
    <property type="term" value="F:DNA-binding transcription factor activity"/>
    <property type="evidence" value="ECO:0007669"/>
    <property type="project" value="InterPro"/>
</dbReference>
<name>A0A9W6G5F0_9ACTN</name>
<protein>
    <submittedName>
        <fullName evidence="5">AraC family transcriptional regulator</fullName>
    </submittedName>
</protein>
<dbReference type="InterPro" id="IPR046532">
    <property type="entry name" value="DUF6597"/>
</dbReference>
<dbReference type="GO" id="GO:0043565">
    <property type="term" value="F:sequence-specific DNA binding"/>
    <property type="evidence" value="ECO:0007669"/>
    <property type="project" value="InterPro"/>
</dbReference>
<dbReference type="PANTHER" id="PTHR46796">
    <property type="entry name" value="HTH-TYPE TRANSCRIPTIONAL ACTIVATOR RHAS-RELATED"/>
    <property type="match status" value="1"/>
</dbReference>
<gene>
    <name evidence="5" type="ORF">GALLR39Z86_05850</name>
</gene>
<keyword evidence="1" id="KW-0805">Transcription regulation</keyword>
<sequence>MDLTVDDFRRVPIRLSGVVVPQRYRGTVVAKPVYEERLPLGPLRPWSPCVWVRRAPEVGASTARVVPDGCTDLLWRQGVLAIAGPDTGHREVPLAPGELIVGVRLRPGAARPLLGETPATEVADAQPDLSELWGEAALRLREALAAQPGPWQIAATLAAALGARFDAHAPDRIAVSVADALDCPRPRAIASLARELGYSERHLRRRVQAATGYGPKTLEQILRFRRSLEAAESAPDWSRIAAEQGYADQAHLSRQVRRWSGATPRRLAAQRA</sequence>
<evidence type="ECO:0000259" key="4">
    <source>
        <dbReference type="PROSITE" id="PS01124"/>
    </source>
</evidence>
<organism evidence="5 6">
    <name type="scientific">Glycomyces algeriensis</name>
    <dbReference type="NCBI Taxonomy" id="256037"/>
    <lineage>
        <taxon>Bacteria</taxon>
        <taxon>Bacillati</taxon>
        <taxon>Actinomycetota</taxon>
        <taxon>Actinomycetes</taxon>
        <taxon>Glycomycetales</taxon>
        <taxon>Glycomycetaceae</taxon>
        <taxon>Glycomyces</taxon>
    </lineage>
</organism>
<dbReference type="PANTHER" id="PTHR46796:SF15">
    <property type="entry name" value="BLL1074 PROTEIN"/>
    <property type="match status" value="1"/>
</dbReference>
<reference evidence="5" key="1">
    <citation type="submission" date="2022-12" db="EMBL/GenBank/DDBJ databases">
        <title>Reference genome sequencing for broad-spectrum identification of bacterial and archaeal isolates by mass spectrometry.</title>
        <authorList>
            <person name="Sekiguchi Y."/>
            <person name="Tourlousse D.M."/>
        </authorList>
    </citation>
    <scope>NUCLEOTIDE SEQUENCE</scope>
    <source>
        <strain evidence="5">LLR39Z86</strain>
    </source>
</reference>
<comment type="caution">
    <text evidence="5">The sequence shown here is derived from an EMBL/GenBank/DDBJ whole genome shotgun (WGS) entry which is preliminary data.</text>
</comment>